<dbReference type="Proteomes" id="UP000017984">
    <property type="component" value="Chromosome"/>
</dbReference>
<feature type="transmembrane region" description="Helical" evidence="1">
    <location>
        <begin position="71"/>
        <end position="91"/>
    </location>
</feature>
<dbReference type="HOGENOM" id="CLU_2208627_0_0_11"/>
<dbReference type="RefSeq" id="WP_023547843.1">
    <property type="nucleotide sequence ID" value="NZ_CM002285.1"/>
</dbReference>
<accession>V6KES2</accession>
<keyword evidence="1" id="KW-1133">Transmembrane helix</keyword>
<evidence type="ECO:0000313" key="2">
    <source>
        <dbReference type="EMBL" id="EST29946.1"/>
    </source>
</evidence>
<keyword evidence="3" id="KW-1185">Reference proteome</keyword>
<organism evidence="2 3">
    <name type="scientific">Streptomyces roseochromogenus subsp. oscitans DS 12.976</name>
    <dbReference type="NCBI Taxonomy" id="1352936"/>
    <lineage>
        <taxon>Bacteria</taxon>
        <taxon>Bacillati</taxon>
        <taxon>Actinomycetota</taxon>
        <taxon>Actinomycetes</taxon>
        <taxon>Kitasatosporales</taxon>
        <taxon>Streptomycetaceae</taxon>
        <taxon>Streptomyces</taxon>
    </lineage>
</organism>
<proteinExistence type="predicted"/>
<feature type="transmembrane region" description="Helical" evidence="1">
    <location>
        <begin position="6"/>
        <end position="26"/>
    </location>
</feature>
<name>V6KES2_STRRC</name>
<feature type="transmembrane region" description="Helical" evidence="1">
    <location>
        <begin position="46"/>
        <end position="65"/>
    </location>
</feature>
<dbReference type="OrthoDB" id="4245121at2"/>
<comment type="caution">
    <text evidence="2">The sequence shown here is derived from an EMBL/GenBank/DDBJ whole genome shotgun (WGS) entry which is preliminary data.</text>
</comment>
<reference evidence="2 3" key="1">
    <citation type="journal article" date="2014" name="Genome Announc.">
        <title>Draft Genome Sequence of Streptomyces roseochromogenes subsp. oscitans DS 12.976, Producer of the Aminocoumarin Antibiotic Clorobiocin.</title>
        <authorList>
            <person name="Ruckert C."/>
            <person name="Kalinowski J."/>
            <person name="Heide L."/>
            <person name="Apel A.K."/>
        </authorList>
    </citation>
    <scope>NUCLEOTIDE SEQUENCE [LARGE SCALE GENOMIC DNA]</scope>
    <source>
        <strain evidence="2 3">DS 12.976</strain>
    </source>
</reference>
<dbReference type="EMBL" id="AWQX01000170">
    <property type="protein sequence ID" value="EST29946.1"/>
    <property type="molecule type" value="Genomic_DNA"/>
</dbReference>
<sequence length="107" mass="11818">MLRFMDWSIVAMGCALVLASLGVRWWERDKGRKGAGLDQGRRFPGAWFLLLLGLGMIGAKVPGLLYAPHPVVVIVDTVNVVLAVTVLVLVLRAGRRFSWARVPRAHE</sequence>
<gene>
    <name evidence="2" type="ORF">M878_19525</name>
</gene>
<keyword evidence="1" id="KW-0472">Membrane</keyword>
<dbReference type="AlphaFoldDB" id="V6KES2"/>
<keyword evidence="1" id="KW-0812">Transmembrane</keyword>
<evidence type="ECO:0000256" key="1">
    <source>
        <dbReference type="SAM" id="Phobius"/>
    </source>
</evidence>
<protein>
    <submittedName>
        <fullName evidence="2">Uncharacterized protein</fullName>
    </submittedName>
</protein>
<dbReference type="PATRIC" id="fig|1352936.5.peg.4094"/>
<evidence type="ECO:0000313" key="3">
    <source>
        <dbReference type="Proteomes" id="UP000017984"/>
    </source>
</evidence>